<dbReference type="Proteomes" id="UP000233837">
    <property type="component" value="Unassembled WGS sequence"/>
</dbReference>
<feature type="domain" description="GED" evidence="2">
    <location>
        <begin position="1"/>
        <end position="37"/>
    </location>
</feature>
<dbReference type="STRING" id="906689.A0A2I0VMU5"/>
<dbReference type="AlphaFoldDB" id="A0A2I0VMU5"/>
<evidence type="ECO:0000313" key="4">
    <source>
        <dbReference type="Proteomes" id="UP000233837"/>
    </source>
</evidence>
<evidence type="ECO:0000313" key="3">
    <source>
        <dbReference type="EMBL" id="PKU64736.1"/>
    </source>
</evidence>
<feature type="compositionally biased region" description="Low complexity" evidence="1">
    <location>
        <begin position="61"/>
        <end position="71"/>
    </location>
</feature>
<name>A0A2I0VMU5_9ASPA</name>
<gene>
    <name evidence="3" type="primary">DRP3A</name>
    <name evidence="3" type="ORF">MA16_Dca020365</name>
</gene>
<dbReference type="EMBL" id="KZ503396">
    <property type="protein sequence ID" value="PKU64736.1"/>
    <property type="molecule type" value="Genomic_DNA"/>
</dbReference>
<proteinExistence type="predicted"/>
<reference evidence="3 4" key="1">
    <citation type="journal article" date="2016" name="Sci. Rep.">
        <title>The Dendrobium catenatum Lindl. genome sequence provides insights into polysaccharide synthase, floral development and adaptive evolution.</title>
        <authorList>
            <person name="Zhang G.Q."/>
            <person name="Xu Q."/>
            <person name="Bian C."/>
            <person name="Tsai W.C."/>
            <person name="Yeh C.M."/>
            <person name="Liu K.W."/>
            <person name="Yoshida K."/>
            <person name="Zhang L.S."/>
            <person name="Chang S.B."/>
            <person name="Chen F."/>
            <person name="Shi Y."/>
            <person name="Su Y.Y."/>
            <person name="Zhang Y.Q."/>
            <person name="Chen L.J."/>
            <person name="Yin Y."/>
            <person name="Lin M."/>
            <person name="Huang H."/>
            <person name="Deng H."/>
            <person name="Wang Z.W."/>
            <person name="Zhu S.L."/>
            <person name="Zhao X."/>
            <person name="Deng C."/>
            <person name="Niu S.C."/>
            <person name="Huang J."/>
            <person name="Wang M."/>
            <person name="Liu G.H."/>
            <person name="Yang H.J."/>
            <person name="Xiao X.J."/>
            <person name="Hsiao Y.Y."/>
            <person name="Wu W.L."/>
            <person name="Chen Y.Y."/>
            <person name="Mitsuda N."/>
            <person name="Ohme-Takagi M."/>
            <person name="Luo Y.B."/>
            <person name="Van de Peer Y."/>
            <person name="Liu Z.J."/>
        </authorList>
    </citation>
    <scope>NUCLEOTIDE SEQUENCE [LARGE SCALE GENOMIC DNA]</scope>
    <source>
        <tissue evidence="3">The whole plant</tissue>
    </source>
</reference>
<dbReference type="PROSITE" id="PS51388">
    <property type="entry name" value="GED"/>
    <property type="match status" value="1"/>
</dbReference>
<accession>A0A2I0VMU5</accession>
<evidence type="ECO:0000256" key="1">
    <source>
        <dbReference type="SAM" id="MobiDB-lite"/>
    </source>
</evidence>
<dbReference type="GO" id="GO:0003924">
    <property type="term" value="F:GTPase activity"/>
    <property type="evidence" value="ECO:0007669"/>
    <property type="project" value="InterPro"/>
</dbReference>
<feature type="region of interest" description="Disordered" evidence="1">
    <location>
        <begin position="61"/>
        <end position="92"/>
    </location>
</feature>
<dbReference type="InterPro" id="IPR003130">
    <property type="entry name" value="GED"/>
</dbReference>
<evidence type="ECO:0000259" key="2">
    <source>
        <dbReference type="PROSITE" id="PS51388"/>
    </source>
</evidence>
<reference evidence="3 4" key="2">
    <citation type="journal article" date="2017" name="Nature">
        <title>The Apostasia genome and the evolution of orchids.</title>
        <authorList>
            <person name="Zhang G.Q."/>
            <person name="Liu K.W."/>
            <person name="Li Z."/>
            <person name="Lohaus R."/>
            <person name="Hsiao Y.Y."/>
            <person name="Niu S.C."/>
            <person name="Wang J.Y."/>
            <person name="Lin Y.C."/>
            <person name="Xu Q."/>
            <person name="Chen L.J."/>
            <person name="Yoshida K."/>
            <person name="Fujiwara S."/>
            <person name="Wang Z.W."/>
            <person name="Zhang Y.Q."/>
            <person name="Mitsuda N."/>
            <person name="Wang M."/>
            <person name="Liu G.H."/>
            <person name="Pecoraro L."/>
            <person name="Huang H.X."/>
            <person name="Xiao X.J."/>
            <person name="Lin M."/>
            <person name="Wu X.Y."/>
            <person name="Wu W.L."/>
            <person name="Chen Y.Y."/>
            <person name="Chang S.B."/>
            <person name="Sakamoto S."/>
            <person name="Ohme-Takagi M."/>
            <person name="Yagi M."/>
            <person name="Zeng S.J."/>
            <person name="Shen C.Y."/>
            <person name="Yeh C.M."/>
            <person name="Luo Y.B."/>
            <person name="Tsai W.C."/>
            <person name="Van de Peer Y."/>
            <person name="Liu Z.J."/>
        </authorList>
    </citation>
    <scope>NUCLEOTIDE SEQUENCE [LARGE SCALE GENOMIC DNA]</scope>
    <source>
        <tissue evidence="3">The whole plant</tissue>
    </source>
</reference>
<dbReference type="GO" id="GO:0005525">
    <property type="term" value="F:GTP binding"/>
    <property type="evidence" value="ECO:0007669"/>
    <property type="project" value="InterPro"/>
</dbReference>
<dbReference type="Pfam" id="PF02212">
    <property type="entry name" value="GED"/>
    <property type="match status" value="1"/>
</dbReference>
<keyword evidence="4" id="KW-1185">Reference proteome</keyword>
<sequence>MLREPDDIAAKRKRVRETLSVLQQAYKTLDELPLEADNVEKGYSLDLDSTGLPKVQGLPSSFYSTSNDFSSPYTASPKTRDQGDQPTSANNSHLCILALMPID</sequence>
<organism evidence="3 4">
    <name type="scientific">Dendrobium catenatum</name>
    <dbReference type="NCBI Taxonomy" id="906689"/>
    <lineage>
        <taxon>Eukaryota</taxon>
        <taxon>Viridiplantae</taxon>
        <taxon>Streptophyta</taxon>
        <taxon>Embryophyta</taxon>
        <taxon>Tracheophyta</taxon>
        <taxon>Spermatophyta</taxon>
        <taxon>Magnoliopsida</taxon>
        <taxon>Liliopsida</taxon>
        <taxon>Asparagales</taxon>
        <taxon>Orchidaceae</taxon>
        <taxon>Epidendroideae</taxon>
        <taxon>Malaxideae</taxon>
        <taxon>Dendrobiinae</taxon>
        <taxon>Dendrobium</taxon>
    </lineage>
</organism>
<protein>
    <submittedName>
        <fullName evidence="3">Dynamin-related protein 3A</fullName>
    </submittedName>
</protein>
<dbReference type="InterPro" id="IPR020850">
    <property type="entry name" value="GED_dom"/>
</dbReference>